<dbReference type="EMBL" id="JANPWB010000008">
    <property type="protein sequence ID" value="KAJ1159711.1"/>
    <property type="molecule type" value="Genomic_DNA"/>
</dbReference>
<keyword evidence="3" id="KW-1185">Reference proteome</keyword>
<dbReference type="Gene3D" id="1.20.5.340">
    <property type="match status" value="1"/>
</dbReference>
<evidence type="ECO:0000313" key="2">
    <source>
        <dbReference type="EMBL" id="KAJ1159711.1"/>
    </source>
</evidence>
<gene>
    <name evidence="2" type="ORF">NDU88_000216</name>
</gene>
<sequence>MTGGRGGCTVHQSKLDKYALLKEVPEVGASLESTTTTPDCPLPEVGSLTLQDIIVAIQGVRTSLETRIDLVSTEVSLLRTDLRNMATQVKDVEESAAALQGDTKTLQTQVEKLQALATILQARLEDYEGRSQ</sequence>
<dbReference type="AlphaFoldDB" id="A0AAV7S3Y1"/>
<name>A0AAV7S3Y1_PLEWA</name>
<dbReference type="Proteomes" id="UP001066276">
    <property type="component" value="Chromosome 4_2"/>
</dbReference>
<evidence type="ECO:0000256" key="1">
    <source>
        <dbReference type="SAM" id="Coils"/>
    </source>
</evidence>
<reference evidence="2" key="1">
    <citation type="journal article" date="2022" name="bioRxiv">
        <title>Sequencing and chromosome-scale assembly of the giantPleurodeles waltlgenome.</title>
        <authorList>
            <person name="Brown T."/>
            <person name="Elewa A."/>
            <person name="Iarovenko S."/>
            <person name="Subramanian E."/>
            <person name="Araus A.J."/>
            <person name="Petzold A."/>
            <person name="Susuki M."/>
            <person name="Suzuki K.-i.T."/>
            <person name="Hayashi T."/>
            <person name="Toyoda A."/>
            <person name="Oliveira C."/>
            <person name="Osipova E."/>
            <person name="Leigh N.D."/>
            <person name="Simon A."/>
            <person name="Yun M.H."/>
        </authorList>
    </citation>
    <scope>NUCLEOTIDE SEQUENCE</scope>
    <source>
        <strain evidence="2">20211129_DDA</strain>
        <tissue evidence="2">Liver</tissue>
    </source>
</reference>
<proteinExistence type="predicted"/>
<accession>A0AAV7S3Y1</accession>
<protein>
    <submittedName>
        <fullName evidence="2">Uncharacterized protein</fullName>
    </submittedName>
</protein>
<organism evidence="2 3">
    <name type="scientific">Pleurodeles waltl</name>
    <name type="common">Iberian ribbed newt</name>
    <dbReference type="NCBI Taxonomy" id="8319"/>
    <lineage>
        <taxon>Eukaryota</taxon>
        <taxon>Metazoa</taxon>
        <taxon>Chordata</taxon>
        <taxon>Craniata</taxon>
        <taxon>Vertebrata</taxon>
        <taxon>Euteleostomi</taxon>
        <taxon>Amphibia</taxon>
        <taxon>Batrachia</taxon>
        <taxon>Caudata</taxon>
        <taxon>Salamandroidea</taxon>
        <taxon>Salamandridae</taxon>
        <taxon>Pleurodelinae</taxon>
        <taxon>Pleurodeles</taxon>
    </lineage>
</organism>
<comment type="caution">
    <text evidence="2">The sequence shown here is derived from an EMBL/GenBank/DDBJ whole genome shotgun (WGS) entry which is preliminary data.</text>
</comment>
<feature type="coiled-coil region" evidence="1">
    <location>
        <begin position="82"/>
        <end position="130"/>
    </location>
</feature>
<evidence type="ECO:0000313" key="3">
    <source>
        <dbReference type="Proteomes" id="UP001066276"/>
    </source>
</evidence>
<keyword evidence="1" id="KW-0175">Coiled coil</keyword>